<evidence type="ECO:0000313" key="3">
    <source>
        <dbReference type="Proteomes" id="UP001210169"/>
    </source>
</evidence>
<protein>
    <recommendedName>
        <fullName evidence="4">Integral membrane protein</fullName>
    </recommendedName>
</protein>
<name>A0ABY7IVS2_STRNI</name>
<organism evidence="2 3">
    <name type="scientific">Streptomyces nigrescens</name>
    <dbReference type="NCBI Taxonomy" id="1920"/>
    <lineage>
        <taxon>Bacteria</taxon>
        <taxon>Bacillati</taxon>
        <taxon>Actinomycetota</taxon>
        <taxon>Actinomycetes</taxon>
        <taxon>Kitasatosporales</taxon>
        <taxon>Streptomycetaceae</taxon>
        <taxon>Streptomyces</taxon>
    </lineage>
</organism>
<feature type="transmembrane region" description="Helical" evidence="1">
    <location>
        <begin position="114"/>
        <end position="132"/>
    </location>
</feature>
<keyword evidence="1" id="KW-1133">Transmembrane helix</keyword>
<evidence type="ECO:0008006" key="4">
    <source>
        <dbReference type="Google" id="ProtNLM"/>
    </source>
</evidence>
<accession>A0ABY7IVS2</accession>
<feature type="transmembrane region" description="Helical" evidence="1">
    <location>
        <begin position="85"/>
        <end position="108"/>
    </location>
</feature>
<sequence>MDRKEARKALASADALASRIRRGARWRAPLVFLLGLVMMLLTAMYGLLIQPSVRYSVPVVLLLPLLVLVIYTATRPVVPRHYRALYAVITAAGAGIYTLTVTLGTALFSGEPLWWVPGAALCAVPFFLVGILERKALSTTESTP</sequence>
<reference evidence="2 3" key="1">
    <citation type="submission" date="2022-12" db="EMBL/GenBank/DDBJ databases">
        <authorList>
            <person name="Ruckert C."/>
            <person name="Busche T."/>
            <person name="Kalinowski J."/>
            <person name="Wittmann C."/>
        </authorList>
    </citation>
    <scope>NUCLEOTIDE SEQUENCE [LARGE SCALE GENOMIC DNA]</scope>
    <source>
        <strain evidence="2 3">DSM 40276</strain>
    </source>
</reference>
<keyword evidence="1" id="KW-0472">Membrane</keyword>
<proteinExistence type="predicted"/>
<evidence type="ECO:0000256" key="1">
    <source>
        <dbReference type="SAM" id="Phobius"/>
    </source>
</evidence>
<gene>
    <name evidence="2" type="ORF">STRNI_000162</name>
</gene>
<dbReference type="GeneID" id="301329379"/>
<dbReference type="Proteomes" id="UP001210169">
    <property type="component" value="Chromosome"/>
</dbReference>
<keyword evidence="3" id="KW-1185">Reference proteome</keyword>
<dbReference type="EMBL" id="CP114203">
    <property type="protein sequence ID" value="WAU02187.1"/>
    <property type="molecule type" value="Genomic_DNA"/>
</dbReference>
<keyword evidence="1" id="KW-0812">Transmembrane</keyword>
<feature type="transmembrane region" description="Helical" evidence="1">
    <location>
        <begin position="28"/>
        <end position="49"/>
    </location>
</feature>
<feature type="transmembrane region" description="Helical" evidence="1">
    <location>
        <begin position="55"/>
        <end position="73"/>
    </location>
</feature>
<evidence type="ECO:0000313" key="2">
    <source>
        <dbReference type="EMBL" id="WAU02187.1"/>
    </source>
</evidence>
<dbReference type="RefSeq" id="WP_266450494.1">
    <property type="nucleotide sequence ID" value="NZ_CP114203.1"/>
</dbReference>